<protein>
    <submittedName>
        <fullName evidence="1">Uncharacterized protein</fullName>
    </submittedName>
</protein>
<gene>
    <name evidence="1" type="ORF">V8G54_018713</name>
</gene>
<keyword evidence="2" id="KW-1185">Reference proteome</keyword>
<accession>A0AAQ3N974</accession>
<name>A0AAQ3N974_VIGMU</name>
<dbReference type="EMBL" id="CP144695">
    <property type="protein sequence ID" value="WVZ05367.1"/>
    <property type="molecule type" value="Genomic_DNA"/>
</dbReference>
<evidence type="ECO:0000313" key="2">
    <source>
        <dbReference type="Proteomes" id="UP001374535"/>
    </source>
</evidence>
<organism evidence="1 2">
    <name type="scientific">Vigna mungo</name>
    <name type="common">Black gram</name>
    <name type="synonym">Phaseolus mungo</name>
    <dbReference type="NCBI Taxonomy" id="3915"/>
    <lineage>
        <taxon>Eukaryota</taxon>
        <taxon>Viridiplantae</taxon>
        <taxon>Streptophyta</taxon>
        <taxon>Embryophyta</taxon>
        <taxon>Tracheophyta</taxon>
        <taxon>Spermatophyta</taxon>
        <taxon>Magnoliopsida</taxon>
        <taxon>eudicotyledons</taxon>
        <taxon>Gunneridae</taxon>
        <taxon>Pentapetalae</taxon>
        <taxon>rosids</taxon>
        <taxon>fabids</taxon>
        <taxon>Fabales</taxon>
        <taxon>Fabaceae</taxon>
        <taxon>Papilionoideae</taxon>
        <taxon>50 kb inversion clade</taxon>
        <taxon>NPAAA clade</taxon>
        <taxon>indigoferoid/millettioid clade</taxon>
        <taxon>Phaseoleae</taxon>
        <taxon>Vigna</taxon>
    </lineage>
</organism>
<dbReference type="Proteomes" id="UP001374535">
    <property type="component" value="Chromosome 6"/>
</dbReference>
<reference evidence="1 2" key="1">
    <citation type="journal article" date="2023" name="Life. Sci Alliance">
        <title>Evolutionary insights into 3D genome organization and epigenetic landscape of Vigna mungo.</title>
        <authorList>
            <person name="Junaid A."/>
            <person name="Singh B."/>
            <person name="Bhatia S."/>
        </authorList>
    </citation>
    <scope>NUCLEOTIDE SEQUENCE [LARGE SCALE GENOMIC DNA]</scope>
    <source>
        <strain evidence="1">Urdbean</strain>
    </source>
</reference>
<evidence type="ECO:0000313" key="1">
    <source>
        <dbReference type="EMBL" id="WVZ05367.1"/>
    </source>
</evidence>
<proteinExistence type="predicted"/>
<sequence>MAITGEIFRQNLTELLEESLFRSPELHVLVVDNLVDRHVIEHLLKVSSCKDFSNESWDMENLYFAENGVCHEVKAVVKELMRGRGGGGGIMVNIDIVFDCGITFVVINLHTASKNKATCEAESTCATNNRQLPHRKNDLVPPQHAQSAAIEFSFKECQGPMVSGSSITTMEPNGRGAFDIIFGGSIMMREGLSFVIMARVRASRAIVVGEEEGLSRGGGFSFRCRRRRRQPWEESQRAFPCEDEFGGGA</sequence>
<dbReference type="AlphaFoldDB" id="A0AAQ3N974"/>